<gene>
    <name evidence="2" type="ORF">OIDMADRAFT_19811</name>
</gene>
<dbReference type="Proteomes" id="UP000054321">
    <property type="component" value="Unassembled WGS sequence"/>
</dbReference>
<sequence>MKFLSVAVISTISIFILGGSAVPTGSIFENIKTDPESYEICARDPTSKRCEGVNGIY</sequence>
<proteinExistence type="predicted"/>
<dbReference type="InParanoid" id="A0A0C3DD73"/>
<protein>
    <submittedName>
        <fullName evidence="2">Uncharacterized protein</fullName>
    </submittedName>
</protein>
<dbReference type="HOGENOM" id="CLU_2997054_0_0_1"/>
<evidence type="ECO:0000313" key="2">
    <source>
        <dbReference type="EMBL" id="KIM99907.1"/>
    </source>
</evidence>
<feature type="chain" id="PRO_5002176548" evidence="1">
    <location>
        <begin position="22"/>
        <end position="57"/>
    </location>
</feature>
<accession>A0A0C3DD73</accession>
<dbReference type="AlphaFoldDB" id="A0A0C3DD73"/>
<evidence type="ECO:0000313" key="3">
    <source>
        <dbReference type="Proteomes" id="UP000054321"/>
    </source>
</evidence>
<organism evidence="2 3">
    <name type="scientific">Oidiodendron maius (strain Zn)</name>
    <dbReference type="NCBI Taxonomy" id="913774"/>
    <lineage>
        <taxon>Eukaryota</taxon>
        <taxon>Fungi</taxon>
        <taxon>Dikarya</taxon>
        <taxon>Ascomycota</taxon>
        <taxon>Pezizomycotina</taxon>
        <taxon>Leotiomycetes</taxon>
        <taxon>Leotiomycetes incertae sedis</taxon>
        <taxon>Myxotrichaceae</taxon>
        <taxon>Oidiodendron</taxon>
    </lineage>
</organism>
<reference evidence="2 3" key="1">
    <citation type="submission" date="2014-04" db="EMBL/GenBank/DDBJ databases">
        <authorList>
            <consortium name="DOE Joint Genome Institute"/>
            <person name="Kuo A."/>
            <person name="Martino E."/>
            <person name="Perotto S."/>
            <person name="Kohler A."/>
            <person name="Nagy L.G."/>
            <person name="Floudas D."/>
            <person name="Copeland A."/>
            <person name="Barry K.W."/>
            <person name="Cichocki N."/>
            <person name="Veneault-Fourrey C."/>
            <person name="LaButti K."/>
            <person name="Lindquist E.A."/>
            <person name="Lipzen A."/>
            <person name="Lundell T."/>
            <person name="Morin E."/>
            <person name="Murat C."/>
            <person name="Sun H."/>
            <person name="Tunlid A."/>
            <person name="Henrissat B."/>
            <person name="Grigoriev I.V."/>
            <person name="Hibbett D.S."/>
            <person name="Martin F."/>
            <person name="Nordberg H.P."/>
            <person name="Cantor M.N."/>
            <person name="Hua S.X."/>
        </authorList>
    </citation>
    <scope>NUCLEOTIDE SEQUENCE [LARGE SCALE GENOMIC DNA]</scope>
    <source>
        <strain evidence="2 3">Zn</strain>
    </source>
</reference>
<dbReference type="EMBL" id="KN832878">
    <property type="protein sequence ID" value="KIM99907.1"/>
    <property type="molecule type" value="Genomic_DNA"/>
</dbReference>
<feature type="signal peptide" evidence="1">
    <location>
        <begin position="1"/>
        <end position="21"/>
    </location>
</feature>
<name>A0A0C3DD73_OIDMZ</name>
<keyword evidence="3" id="KW-1185">Reference proteome</keyword>
<keyword evidence="1" id="KW-0732">Signal</keyword>
<evidence type="ECO:0000256" key="1">
    <source>
        <dbReference type="SAM" id="SignalP"/>
    </source>
</evidence>
<reference evidence="3" key="2">
    <citation type="submission" date="2015-01" db="EMBL/GenBank/DDBJ databases">
        <title>Evolutionary Origins and Diversification of the Mycorrhizal Mutualists.</title>
        <authorList>
            <consortium name="DOE Joint Genome Institute"/>
            <consortium name="Mycorrhizal Genomics Consortium"/>
            <person name="Kohler A."/>
            <person name="Kuo A."/>
            <person name="Nagy L.G."/>
            <person name="Floudas D."/>
            <person name="Copeland A."/>
            <person name="Barry K.W."/>
            <person name="Cichocki N."/>
            <person name="Veneault-Fourrey C."/>
            <person name="LaButti K."/>
            <person name="Lindquist E.A."/>
            <person name="Lipzen A."/>
            <person name="Lundell T."/>
            <person name="Morin E."/>
            <person name="Murat C."/>
            <person name="Riley R."/>
            <person name="Ohm R."/>
            <person name="Sun H."/>
            <person name="Tunlid A."/>
            <person name="Henrissat B."/>
            <person name="Grigoriev I.V."/>
            <person name="Hibbett D.S."/>
            <person name="Martin F."/>
        </authorList>
    </citation>
    <scope>NUCLEOTIDE SEQUENCE [LARGE SCALE GENOMIC DNA]</scope>
    <source>
        <strain evidence="3">Zn</strain>
    </source>
</reference>